<keyword evidence="1" id="KW-0472">Membrane</keyword>
<dbReference type="SUPFAM" id="SSF82866">
    <property type="entry name" value="Multidrug efflux transporter AcrB transmembrane domain"/>
    <property type="match status" value="1"/>
</dbReference>
<evidence type="ECO:0000313" key="2">
    <source>
        <dbReference type="EMBL" id="CUS40241.1"/>
    </source>
</evidence>
<dbReference type="GO" id="GO:0005886">
    <property type="term" value="C:plasma membrane"/>
    <property type="evidence" value="ECO:0007669"/>
    <property type="project" value="TreeGrafter"/>
</dbReference>
<feature type="transmembrane region" description="Helical" evidence="1">
    <location>
        <begin position="92"/>
        <end position="111"/>
    </location>
</feature>
<dbReference type="Gene3D" id="1.20.1640.10">
    <property type="entry name" value="Multidrug efflux transporter AcrB transmembrane domain"/>
    <property type="match status" value="1"/>
</dbReference>
<dbReference type="AlphaFoldDB" id="A0A160T9E1"/>
<organism evidence="2">
    <name type="scientific">hydrothermal vent metagenome</name>
    <dbReference type="NCBI Taxonomy" id="652676"/>
    <lineage>
        <taxon>unclassified sequences</taxon>
        <taxon>metagenomes</taxon>
        <taxon>ecological metagenomes</taxon>
    </lineage>
</organism>
<dbReference type="InterPro" id="IPR001036">
    <property type="entry name" value="Acrflvin-R"/>
</dbReference>
<dbReference type="Gene3D" id="3.30.2090.10">
    <property type="entry name" value="Multidrug efflux transporter AcrB TolC docking domain, DN and DC subdomains"/>
    <property type="match status" value="1"/>
</dbReference>
<feature type="transmembrane region" description="Helical" evidence="1">
    <location>
        <begin position="118"/>
        <end position="138"/>
    </location>
</feature>
<dbReference type="Gene3D" id="3.30.70.1440">
    <property type="entry name" value="Multidrug efflux transporter AcrB pore domain"/>
    <property type="match status" value="1"/>
</dbReference>
<dbReference type="PANTHER" id="PTHR32063:SF19">
    <property type="entry name" value="CATION EFFLUX SYSTEM PROTEIN CUSA"/>
    <property type="match status" value="1"/>
</dbReference>
<gene>
    <name evidence="2" type="ORF">MGWOODY_Tha932</name>
</gene>
<evidence type="ECO:0000256" key="1">
    <source>
        <dbReference type="SAM" id="Phobius"/>
    </source>
</evidence>
<proteinExistence type="predicted"/>
<reference evidence="2" key="1">
    <citation type="submission" date="2015-10" db="EMBL/GenBank/DDBJ databases">
        <authorList>
            <person name="Gilbert D.G."/>
        </authorList>
    </citation>
    <scope>NUCLEOTIDE SEQUENCE</scope>
</reference>
<name>A0A160T9E1_9ZZZZ</name>
<dbReference type="InterPro" id="IPR027463">
    <property type="entry name" value="AcrB_DN_DC_subdom"/>
</dbReference>
<dbReference type="EMBL" id="CZQC01000005">
    <property type="protein sequence ID" value="CUS40241.1"/>
    <property type="molecule type" value="Genomic_DNA"/>
</dbReference>
<dbReference type="PANTHER" id="PTHR32063">
    <property type="match status" value="1"/>
</dbReference>
<feature type="transmembrane region" description="Helical" evidence="1">
    <location>
        <begin position="230"/>
        <end position="256"/>
    </location>
</feature>
<keyword evidence="1" id="KW-0812">Transmembrane</keyword>
<dbReference type="Pfam" id="PF00873">
    <property type="entry name" value="ACR_tran"/>
    <property type="match status" value="1"/>
</dbReference>
<feature type="transmembrane region" description="Helical" evidence="1">
    <location>
        <begin position="144"/>
        <end position="168"/>
    </location>
</feature>
<sequence length="261" mass="27848">MYFVAPTGQLVTLGALADIEIDAGPAVIKSENAQVIGWVFIDLDGVDVGSYVASAQTRVRQALADGDVILPAGYSLKWAGQYEYMQRAQEKLSYVVPLTISIIAILLFMAFGSLTEVALILLTLPLALTGSLWLLWALDFNLSVAVGVGFIALAGVAVEIGVIMLMYLNQAWDALKTNGEPITETQLRQAVLTGAGQRLRPVAMTVLTIAIGLLPVMLGSGTGSEVMSRIAAPMVGGTASALILTLILLPALYFLWRRRQI</sequence>
<feature type="transmembrane region" description="Helical" evidence="1">
    <location>
        <begin position="199"/>
        <end position="218"/>
    </location>
</feature>
<dbReference type="GO" id="GO:0042910">
    <property type="term" value="F:xenobiotic transmembrane transporter activity"/>
    <property type="evidence" value="ECO:0007669"/>
    <property type="project" value="TreeGrafter"/>
</dbReference>
<accession>A0A160T9E1</accession>
<protein>
    <submittedName>
        <fullName evidence="2">Cobalt-zinc-cadmium resistance protein CzcA Cation efflux system protein CusA</fullName>
    </submittedName>
</protein>
<keyword evidence="1" id="KW-1133">Transmembrane helix</keyword>